<protein>
    <recommendedName>
        <fullName evidence="4">Lipoprotein</fullName>
    </recommendedName>
</protein>
<evidence type="ECO:0000313" key="3">
    <source>
        <dbReference type="Proteomes" id="UP000242224"/>
    </source>
</evidence>
<keyword evidence="3" id="KW-1185">Reference proteome</keyword>
<proteinExistence type="predicted"/>
<dbReference type="PROSITE" id="PS51257">
    <property type="entry name" value="PROKAR_LIPOPROTEIN"/>
    <property type="match status" value="1"/>
</dbReference>
<dbReference type="RefSeq" id="WP_078529946.1">
    <property type="nucleotide sequence ID" value="NZ_JACIZB010000022.1"/>
</dbReference>
<accession>A0ABX3MJX2</accession>
<gene>
    <name evidence="2" type="ORF">BMG00_11725</name>
</gene>
<dbReference type="Proteomes" id="UP000242224">
    <property type="component" value="Unassembled WGS sequence"/>
</dbReference>
<comment type="caution">
    <text evidence="2">The sequence shown here is derived from an EMBL/GenBank/DDBJ whole genome shotgun (WGS) entry which is preliminary data.</text>
</comment>
<dbReference type="EMBL" id="MPZS01000002">
    <property type="protein sequence ID" value="OOY11750.1"/>
    <property type="molecule type" value="Genomic_DNA"/>
</dbReference>
<organism evidence="2 3">
    <name type="scientific">Thioclava marina</name>
    <dbReference type="NCBI Taxonomy" id="1915077"/>
    <lineage>
        <taxon>Bacteria</taxon>
        <taxon>Pseudomonadati</taxon>
        <taxon>Pseudomonadota</taxon>
        <taxon>Alphaproteobacteria</taxon>
        <taxon>Rhodobacterales</taxon>
        <taxon>Paracoccaceae</taxon>
        <taxon>Thioclava</taxon>
    </lineage>
</organism>
<sequence length="142" mass="14543">MPLARARRTTRPLTGLVACALLAGCVESRSASIGPGGTLAPAGAQASDLTAHAPAPAVPRDERSHGMFQTLTGINGDAVAAVQLGTKPAYVWFDPVAAQPGTVDQAPTRICAKRGSPVQSSYITRPEDNAPGVQVLVVECLS</sequence>
<evidence type="ECO:0008006" key="4">
    <source>
        <dbReference type="Google" id="ProtNLM"/>
    </source>
</evidence>
<evidence type="ECO:0000313" key="2">
    <source>
        <dbReference type="EMBL" id="OOY11750.1"/>
    </source>
</evidence>
<name>A0ABX3MJX2_9RHOB</name>
<evidence type="ECO:0000256" key="1">
    <source>
        <dbReference type="SAM" id="MobiDB-lite"/>
    </source>
</evidence>
<feature type="region of interest" description="Disordered" evidence="1">
    <location>
        <begin position="41"/>
        <end position="61"/>
    </location>
</feature>
<reference evidence="2 3" key="1">
    <citation type="submission" date="2016-11" db="EMBL/GenBank/DDBJ databases">
        <title>A multilocus sequence analysis scheme for characterization of bacteria in the genus Thioclava.</title>
        <authorList>
            <person name="Liu Y."/>
            <person name="Shao Z."/>
        </authorList>
    </citation>
    <scope>NUCLEOTIDE SEQUENCE [LARGE SCALE GENOMIC DNA]</scope>
    <source>
        <strain evidence="2 3">11.10-0-13</strain>
    </source>
</reference>